<dbReference type="InterPro" id="IPR050189">
    <property type="entry name" value="MFS_Efflux_Transporters"/>
</dbReference>
<feature type="transmembrane region" description="Helical" evidence="6">
    <location>
        <begin position="277"/>
        <end position="298"/>
    </location>
</feature>
<keyword evidence="2" id="KW-1003">Cell membrane</keyword>
<comment type="caution">
    <text evidence="8">The sequence shown here is derived from an EMBL/GenBank/DDBJ whole genome shotgun (WGS) entry which is preliminary data.</text>
</comment>
<feature type="transmembrane region" description="Helical" evidence="6">
    <location>
        <begin position="367"/>
        <end position="388"/>
    </location>
</feature>
<reference evidence="8 9" key="1">
    <citation type="submission" date="2023-07" db="EMBL/GenBank/DDBJ databases">
        <title>Genomic Encyclopedia of Type Strains, Phase IV (KMG-IV): sequencing the most valuable type-strain genomes for metagenomic binning, comparative biology and taxonomic classification.</title>
        <authorList>
            <person name="Goeker M."/>
        </authorList>
    </citation>
    <scope>NUCLEOTIDE SEQUENCE [LARGE SCALE GENOMIC DNA]</scope>
    <source>
        <strain evidence="8 9">DSM 1112</strain>
    </source>
</reference>
<gene>
    <name evidence="8" type="ORF">QO002_001178</name>
</gene>
<feature type="transmembrane region" description="Helical" evidence="6">
    <location>
        <begin position="248"/>
        <end position="270"/>
    </location>
</feature>
<evidence type="ECO:0000256" key="4">
    <source>
        <dbReference type="ARBA" id="ARBA00022989"/>
    </source>
</evidence>
<feature type="transmembrane region" description="Helical" evidence="6">
    <location>
        <begin position="83"/>
        <end position="103"/>
    </location>
</feature>
<dbReference type="Proteomes" id="UP001230207">
    <property type="component" value="Unassembled WGS sequence"/>
</dbReference>
<keyword evidence="5 6" id="KW-0472">Membrane</keyword>
<keyword evidence="4 6" id="KW-1133">Transmembrane helix</keyword>
<evidence type="ECO:0000256" key="5">
    <source>
        <dbReference type="ARBA" id="ARBA00023136"/>
    </source>
</evidence>
<sequence length="396" mass="41616">MALTYDQRPVRIAGAWGAVSSMALAAFVLIASEFMPVSLLPLVAHDLAITEGQTGQAISISGVFAVLTSLVVAHLTRRIDRRLVASGFTSLLVVSGTIVAFAPNYPVLMLGRVMLGIAIGGFWSMSTSIVMRLVSENEVPRALAWINGGNALAATISAPLGSLLGAYVGWRSAFFLVVPIALLALVWQWISLPPMRPRYQKSGGNVLRILARRQVLLGMASTMFLFMGQFALFTYLRPYLETAGGFSIEAISLVLLLMGLAGVLGTIAIGRALRTRLFSLLIGIPAIMALLSIGMVALTSASLLVAALLVTWGFFGTAAPVGWGTWVSRHISDDAEAGGGLSVAVIQLGITAGAAGGGYLFDTIGWWGPFALATLILAASSILALAAMRNARRNAV</sequence>
<feature type="transmembrane region" description="Helical" evidence="6">
    <location>
        <begin position="142"/>
        <end position="167"/>
    </location>
</feature>
<feature type="transmembrane region" description="Helical" evidence="6">
    <location>
        <begin position="215"/>
        <end position="236"/>
    </location>
</feature>
<dbReference type="SUPFAM" id="SSF103473">
    <property type="entry name" value="MFS general substrate transporter"/>
    <property type="match status" value="1"/>
</dbReference>
<evidence type="ECO:0000313" key="8">
    <source>
        <dbReference type="EMBL" id="MDQ0319040.1"/>
    </source>
</evidence>
<dbReference type="PANTHER" id="PTHR43124:SF5">
    <property type="entry name" value="PURINE RIBONUCLEOSIDE EFFLUX PUMP NEPI"/>
    <property type="match status" value="1"/>
</dbReference>
<dbReference type="Pfam" id="PF07690">
    <property type="entry name" value="MFS_1"/>
    <property type="match status" value="1"/>
</dbReference>
<keyword evidence="3 6" id="KW-0812">Transmembrane</keyword>
<evidence type="ECO:0000256" key="1">
    <source>
        <dbReference type="ARBA" id="ARBA00004651"/>
    </source>
</evidence>
<evidence type="ECO:0000259" key="7">
    <source>
        <dbReference type="PROSITE" id="PS50850"/>
    </source>
</evidence>
<dbReference type="InterPro" id="IPR036259">
    <property type="entry name" value="MFS_trans_sf"/>
</dbReference>
<dbReference type="InterPro" id="IPR020846">
    <property type="entry name" value="MFS_dom"/>
</dbReference>
<accession>A0ABU0BNN2</accession>
<name>A0ABU0BNN2_9HYPH</name>
<feature type="transmembrane region" description="Helical" evidence="6">
    <location>
        <begin position="304"/>
        <end position="327"/>
    </location>
</feature>
<proteinExistence type="predicted"/>
<feature type="transmembrane region" description="Helical" evidence="6">
    <location>
        <begin position="55"/>
        <end position="76"/>
    </location>
</feature>
<dbReference type="InterPro" id="IPR011701">
    <property type="entry name" value="MFS"/>
</dbReference>
<feature type="transmembrane region" description="Helical" evidence="6">
    <location>
        <begin position="173"/>
        <end position="194"/>
    </location>
</feature>
<keyword evidence="9" id="KW-1185">Reference proteome</keyword>
<protein>
    <submittedName>
        <fullName evidence="8">MFS family arabinose efflux permease</fullName>
    </submittedName>
</protein>
<feature type="domain" description="Major facilitator superfamily (MFS) profile" evidence="7">
    <location>
        <begin position="18"/>
        <end position="392"/>
    </location>
</feature>
<dbReference type="RefSeq" id="WP_307227584.1">
    <property type="nucleotide sequence ID" value="NZ_JAUSVF010000001.1"/>
</dbReference>
<evidence type="ECO:0000256" key="6">
    <source>
        <dbReference type="SAM" id="Phobius"/>
    </source>
</evidence>
<comment type="subcellular location">
    <subcellularLocation>
        <location evidence="1">Cell membrane</location>
        <topology evidence="1">Multi-pass membrane protein</topology>
    </subcellularLocation>
</comment>
<dbReference type="PROSITE" id="PS50850">
    <property type="entry name" value="MFS"/>
    <property type="match status" value="1"/>
</dbReference>
<dbReference type="CDD" id="cd17324">
    <property type="entry name" value="MFS_NepI_like"/>
    <property type="match status" value="1"/>
</dbReference>
<evidence type="ECO:0000256" key="3">
    <source>
        <dbReference type="ARBA" id="ARBA00022692"/>
    </source>
</evidence>
<feature type="transmembrane region" description="Helical" evidence="6">
    <location>
        <begin position="109"/>
        <end position="130"/>
    </location>
</feature>
<feature type="transmembrane region" description="Helical" evidence="6">
    <location>
        <begin position="12"/>
        <end position="35"/>
    </location>
</feature>
<feature type="transmembrane region" description="Helical" evidence="6">
    <location>
        <begin position="339"/>
        <end position="361"/>
    </location>
</feature>
<organism evidence="8 9">
    <name type="scientific">Pararhizobium capsulatum DSM 1112</name>
    <dbReference type="NCBI Taxonomy" id="1121113"/>
    <lineage>
        <taxon>Bacteria</taxon>
        <taxon>Pseudomonadati</taxon>
        <taxon>Pseudomonadota</taxon>
        <taxon>Alphaproteobacteria</taxon>
        <taxon>Hyphomicrobiales</taxon>
        <taxon>Rhizobiaceae</taxon>
        <taxon>Rhizobium/Agrobacterium group</taxon>
        <taxon>Pararhizobium</taxon>
    </lineage>
</organism>
<dbReference type="EMBL" id="JAUSVF010000001">
    <property type="protein sequence ID" value="MDQ0319040.1"/>
    <property type="molecule type" value="Genomic_DNA"/>
</dbReference>
<dbReference type="PANTHER" id="PTHR43124">
    <property type="entry name" value="PURINE EFFLUX PUMP PBUE"/>
    <property type="match status" value="1"/>
</dbReference>
<evidence type="ECO:0000256" key="2">
    <source>
        <dbReference type="ARBA" id="ARBA00022475"/>
    </source>
</evidence>
<evidence type="ECO:0000313" key="9">
    <source>
        <dbReference type="Proteomes" id="UP001230207"/>
    </source>
</evidence>
<dbReference type="Gene3D" id="1.20.1250.20">
    <property type="entry name" value="MFS general substrate transporter like domains"/>
    <property type="match status" value="1"/>
</dbReference>